<name>A0A0V8QAW5_9FIRM</name>
<dbReference type="Pfam" id="PF13309">
    <property type="entry name" value="HTH_22"/>
    <property type="match status" value="1"/>
</dbReference>
<protein>
    <recommendedName>
        <fullName evidence="5">Transcriptional regulator</fullName>
    </recommendedName>
</protein>
<dbReference type="Proteomes" id="UP000054874">
    <property type="component" value="Unassembled WGS sequence"/>
</dbReference>
<dbReference type="Pfam" id="PF08348">
    <property type="entry name" value="PAS_6"/>
    <property type="match status" value="1"/>
</dbReference>
<dbReference type="OrthoDB" id="9796595at2"/>
<keyword evidence="4" id="KW-1185">Reference proteome</keyword>
<evidence type="ECO:0008006" key="5">
    <source>
        <dbReference type="Google" id="ProtNLM"/>
    </source>
</evidence>
<proteinExistence type="predicted"/>
<evidence type="ECO:0000313" key="3">
    <source>
        <dbReference type="EMBL" id="KSV57711.1"/>
    </source>
</evidence>
<accession>A0A0V8QAW5</accession>
<reference evidence="3 4" key="1">
    <citation type="submission" date="2015-11" db="EMBL/GenBank/DDBJ databases">
        <title>Butyribacter intestini gen. nov., sp. nov., a butyric acid-producing bacterium of the family Lachnospiraceae isolated from the human faeces.</title>
        <authorList>
            <person name="Zou Y."/>
            <person name="Xue W."/>
            <person name="Luo G."/>
            <person name="Lv M."/>
        </authorList>
    </citation>
    <scope>NUCLEOTIDE SEQUENCE [LARGE SCALE GENOMIC DNA]</scope>
    <source>
        <strain evidence="3 4">ACET-33324</strain>
    </source>
</reference>
<dbReference type="PANTHER" id="PTHR35568:SF1">
    <property type="entry name" value="TRANSCRIPTIONAL REGULATOR DAUR"/>
    <property type="match status" value="1"/>
</dbReference>
<feature type="domain" description="YheO-like" evidence="1">
    <location>
        <begin position="8"/>
        <end position="118"/>
    </location>
</feature>
<gene>
    <name evidence="3" type="ORF">ASU35_15495</name>
</gene>
<comment type="caution">
    <text evidence="3">The sequence shown here is derived from an EMBL/GenBank/DDBJ whole genome shotgun (WGS) entry which is preliminary data.</text>
</comment>
<dbReference type="EMBL" id="LNAM01000204">
    <property type="protein sequence ID" value="KSV57711.1"/>
    <property type="molecule type" value="Genomic_DNA"/>
</dbReference>
<dbReference type="PANTHER" id="PTHR35568">
    <property type="entry name" value="TRANSCRIPTIONAL REGULATOR DAUR"/>
    <property type="match status" value="1"/>
</dbReference>
<dbReference type="AlphaFoldDB" id="A0A0V8QAW5"/>
<organism evidence="3 4">
    <name type="scientific">Acetivibrio ethanolgignens</name>
    <dbReference type="NCBI Taxonomy" id="290052"/>
    <lineage>
        <taxon>Bacteria</taxon>
        <taxon>Bacillati</taxon>
        <taxon>Bacillota</taxon>
        <taxon>Clostridia</taxon>
        <taxon>Eubacteriales</taxon>
        <taxon>Oscillospiraceae</taxon>
        <taxon>Acetivibrio</taxon>
    </lineage>
</organism>
<dbReference type="STRING" id="290052.ASU35_15495"/>
<dbReference type="RefSeq" id="WP_058354049.1">
    <property type="nucleotide sequence ID" value="NZ_CABMMD010000204.1"/>
</dbReference>
<sequence length="211" mass="23307">MVVSDTFLKQLAQGLAGQFGSDCEIVIHDLSAENLEHSVVHIENGHVSHRKAGDGPSRVVLEAMKKDPDTLQDHIGYLTKTSDGRILKSSTIYFRNSEGALRYLLAINFDITNLLILENSLKSITSCEQTEETSEPAKIVQNVNDLLDDLIEQSVALVGRPVALMTKEDKIAAIKFLNDAGAFLITKSGDKISKYFGISKYTLYSYIDINK</sequence>
<dbReference type="InterPro" id="IPR039446">
    <property type="entry name" value="DauR-like"/>
</dbReference>
<evidence type="ECO:0000259" key="1">
    <source>
        <dbReference type="Pfam" id="PF08348"/>
    </source>
</evidence>
<dbReference type="InterPro" id="IPR013559">
    <property type="entry name" value="YheO"/>
</dbReference>
<feature type="domain" description="Transcriptional regulator DauR-like HTH" evidence="2">
    <location>
        <begin position="147"/>
        <end position="208"/>
    </location>
</feature>
<evidence type="ECO:0000313" key="4">
    <source>
        <dbReference type="Proteomes" id="UP000054874"/>
    </source>
</evidence>
<dbReference type="InterPro" id="IPR039445">
    <property type="entry name" value="DauR-like_HTH"/>
</dbReference>
<evidence type="ECO:0000259" key="2">
    <source>
        <dbReference type="Pfam" id="PF13309"/>
    </source>
</evidence>